<evidence type="ECO:0000313" key="9">
    <source>
        <dbReference type="Proteomes" id="UP001156706"/>
    </source>
</evidence>
<evidence type="ECO:0000259" key="7">
    <source>
        <dbReference type="Pfam" id="PF08479"/>
    </source>
</evidence>
<keyword evidence="3" id="KW-0998">Cell outer membrane</keyword>
<dbReference type="InterPro" id="IPR013686">
    <property type="entry name" value="Polypept-transport_assoc_ShlB"/>
</dbReference>
<dbReference type="Pfam" id="PF08479">
    <property type="entry name" value="POTRA_2"/>
    <property type="match status" value="1"/>
</dbReference>
<dbReference type="RefSeq" id="WP_284195958.1">
    <property type="nucleotide sequence ID" value="NZ_BSOG01000002.1"/>
</dbReference>
<feature type="compositionally biased region" description="Basic and acidic residues" evidence="4">
    <location>
        <begin position="49"/>
        <end position="62"/>
    </location>
</feature>
<keyword evidence="9" id="KW-1185">Reference proteome</keyword>
<name>A0ABQ5YIP4_9NEIS</name>
<evidence type="ECO:0000259" key="6">
    <source>
        <dbReference type="Pfam" id="PF03865"/>
    </source>
</evidence>
<proteinExistence type="predicted"/>
<evidence type="ECO:0000256" key="3">
    <source>
        <dbReference type="ARBA" id="ARBA00023237"/>
    </source>
</evidence>
<keyword evidence="1" id="KW-0472">Membrane</keyword>
<evidence type="ECO:0000313" key="8">
    <source>
        <dbReference type="EMBL" id="GLR12824.1"/>
    </source>
</evidence>
<evidence type="ECO:0000256" key="5">
    <source>
        <dbReference type="SAM" id="SignalP"/>
    </source>
</evidence>
<feature type="domain" description="Polypeptide-transport-associated ShlB-type" evidence="7">
    <location>
        <begin position="66"/>
        <end position="141"/>
    </location>
</feature>
<dbReference type="PANTHER" id="PTHR34597:SF1">
    <property type="entry name" value="HEME_HEMOPEXIN TRANSPORTER PROTEIN HUXB"/>
    <property type="match status" value="1"/>
</dbReference>
<feature type="region of interest" description="Disordered" evidence="4">
    <location>
        <begin position="23"/>
        <end position="62"/>
    </location>
</feature>
<keyword evidence="1" id="KW-1134">Transmembrane beta strand</keyword>
<evidence type="ECO:0000256" key="4">
    <source>
        <dbReference type="SAM" id="MobiDB-lite"/>
    </source>
</evidence>
<evidence type="ECO:0000256" key="1">
    <source>
        <dbReference type="ARBA" id="ARBA00022452"/>
    </source>
</evidence>
<reference evidence="9" key="1">
    <citation type="journal article" date="2019" name="Int. J. Syst. Evol. Microbiol.">
        <title>The Global Catalogue of Microorganisms (GCM) 10K type strain sequencing project: providing services to taxonomists for standard genome sequencing and annotation.</title>
        <authorList>
            <consortium name="The Broad Institute Genomics Platform"/>
            <consortium name="The Broad Institute Genome Sequencing Center for Infectious Disease"/>
            <person name="Wu L."/>
            <person name="Ma J."/>
        </authorList>
    </citation>
    <scope>NUCLEOTIDE SEQUENCE [LARGE SCALE GENOMIC DNA]</scope>
    <source>
        <strain evidence="9">NBRC 110044</strain>
    </source>
</reference>
<dbReference type="InterPro" id="IPR051544">
    <property type="entry name" value="TPS_OM_transporter"/>
</dbReference>
<evidence type="ECO:0000256" key="2">
    <source>
        <dbReference type="ARBA" id="ARBA00022692"/>
    </source>
</evidence>
<keyword evidence="2" id="KW-0812">Transmembrane</keyword>
<feature type="signal peptide" evidence="5">
    <location>
        <begin position="1"/>
        <end position="19"/>
    </location>
</feature>
<comment type="caution">
    <text evidence="8">The sequence shown here is derived from an EMBL/GenBank/DDBJ whole genome shotgun (WGS) entry which is preliminary data.</text>
</comment>
<dbReference type="Gene3D" id="2.40.160.50">
    <property type="entry name" value="membrane protein fhac: a member of the omp85/tpsb transporter family"/>
    <property type="match status" value="1"/>
</dbReference>
<dbReference type="InterPro" id="IPR005565">
    <property type="entry name" value="Hemolysn_activator_HlyB_C"/>
</dbReference>
<keyword evidence="5" id="KW-0732">Signal</keyword>
<feature type="domain" description="Haemolysin activator HlyB C-terminal" evidence="6">
    <location>
        <begin position="203"/>
        <end position="523"/>
    </location>
</feature>
<sequence>MNPRHLPSIVLLASIPALAADPAALPSPGSVERSLKRPEAAPRPPAEVLFRRDDGASEHDPKGRRFRVNGFDFRGNKVISEFRLKRVLERFLDRELNLYDLGRAADAVSEHYQQAGYPLARALVPAQRVTDGLVRIDVVEGVLGEVRVAGNSSYGTQFLLEFGGELPAGQAIAQAPLENKLLLLNDQPGLRARATLVSGKQYGSSDLLIQVEEKRFSFDAALTNGARKEIGQTRLDMTANFNNPLGYGDQLSLRAILSERDLLKYGKLSYSLPIGDQGARLSLNHSRVNYDVGGALAPLALQGEVETSELLYSYPLLRSRERDRSLGLGYNYRELQQNALGVTVSRKYLALASLTWRERWFDQDGSAWNWRLTASSNGRRYEPADPGITIPPVNPNDPPLVIVPPKPGQQNAERLRLEAYADATAALSKQWDVFVKAQWVYSRNTLPDSDKFDIGGPDSVRAYRPSEMRGDSGEALTLEARRQIALFGRAAQASVFADYGRVIYKQRGFRNGSDELGAVGVGLTVYPTSNSTVKVEYAHAAMNNYRADDGKQGRLWFNLSASF</sequence>
<dbReference type="EMBL" id="BSOG01000002">
    <property type="protein sequence ID" value="GLR12824.1"/>
    <property type="molecule type" value="Genomic_DNA"/>
</dbReference>
<feature type="chain" id="PRO_5046969240" evidence="5">
    <location>
        <begin position="20"/>
        <end position="563"/>
    </location>
</feature>
<dbReference type="Pfam" id="PF03865">
    <property type="entry name" value="ShlB"/>
    <property type="match status" value="1"/>
</dbReference>
<accession>A0ABQ5YIP4</accession>
<dbReference type="Proteomes" id="UP001156706">
    <property type="component" value="Unassembled WGS sequence"/>
</dbReference>
<gene>
    <name evidence="8" type="ORF">GCM10007907_16140</name>
</gene>
<organism evidence="8 9">
    <name type="scientific">Chitinimonas prasina</name>
    <dbReference type="NCBI Taxonomy" id="1434937"/>
    <lineage>
        <taxon>Bacteria</taxon>
        <taxon>Pseudomonadati</taxon>
        <taxon>Pseudomonadota</taxon>
        <taxon>Betaproteobacteria</taxon>
        <taxon>Neisseriales</taxon>
        <taxon>Chitinibacteraceae</taxon>
        <taxon>Chitinimonas</taxon>
    </lineage>
</organism>
<dbReference type="Gene3D" id="3.10.20.310">
    <property type="entry name" value="membrane protein fhac"/>
    <property type="match status" value="1"/>
</dbReference>
<protein>
    <submittedName>
        <fullName evidence="8">Heme:hemopexin-binding protein</fullName>
    </submittedName>
</protein>
<dbReference type="PANTHER" id="PTHR34597">
    <property type="entry name" value="SLR1661 PROTEIN"/>
    <property type="match status" value="1"/>
</dbReference>